<gene>
    <name evidence="4" type="ORF">ACFFTR_17350</name>
</gene>
<dbReference type="Pfam" id="PF13561">
    <property type="entry name" value="adh_short_C2"/>
    <property type="match status" value="1"/>
</dbReference>
<evidence type="ECO:0000256" key="1">
    <source>
        <dbReference type="ARBA" id="ARBA00006484"/>
    </source>
</evidence>
<name>A0ABV5M7Z2_9ACTN</name>
<reference evidence="4 5" key="1">
    <citation type="submission" date="2024-09" db="EMBL/GenBank/DDBJ databases">
        <authorList>
            <person name="Sun Q."/>
            <person name="Mori K."/>
        </authorList>
    </citation>
    <scope>NUCLEOTIDE SEQUENCE [LARGE SCALE GENOMIC DNA]</scope>
    <source>
        <strain evidence="4 5">JCM 3307</strain>
    </source>
</reference>
<dbReference type="PRINTS" id="PR00081">
    <property type="entry name" value="GDHRDH"/>
</dbReference>
<dbReference type="SMART" id="SM00822">
    <property type="entry name" value="PKS_KR"/>
    <property type="match status" value="1"/>
</dbReference>
<dbReference type="PANTHER" id="PTHR43639">
    <property type="entry name" value="OXIDOREDUCTASE, SHORT-CHAIN DEHYDROGENASE/REDUCTASE FAMILY (AFU_ORTHOLOGUE AFUA_5G02870)"/>
    <property type="match status" value="1"/>
</dbReference>
<dbReference type="PRINTS" id="PR00080">
    <property type="entry name" value="SDRFAMILY"/>
</dbReference>
<evidence type="ECO:0000256" key="2">
    <source>
        <dbReference type="ARBA" id="ARBA00023002"/>
    </source>
</evidence>
<dbReference type="Gene3D" id="3.40.50.720">
    <property type="entry name" value="NAD(P)-binding Rossmann-like Domain"/>
    <property type="match status" value="1"/>
</dbReference>
<dbReference type="InterPro" id="IPR057326">
    <property type="entry name" value="KR_dom"/>
</dbReference>
<feature type="domain" description="Ketoreductase" evidence="3">
    <location>
        <begin position="4"/>
        <end position="187"/>
    </location>
</feature>
<dbReference type="RefSeq" id="WP_223097922.1">
    <property type="nucleotide sequence ID" value="NZ_CP061913.1"/>
</dbReference>
<dbReference type="GO" id="GO:0016491">
    <property type="term" value="F:oxidoreductase activity"/>
    <property type="evidence" value="ECO:0007669"/>
    <property type="project" value="UniProtKB-KW"/>
</dbReference>
<dbReference type="SUPFAM" id="SSF51735">
    <property type="entry name" value="NAD(P)-binding Rossmann-fold domains"/>
    <property type="match status" value="1"/>
</dbReference>
<keyword evidence="2 4" id="KW-0560">Oxidoreductase</keyword>
<comment type="similarity">
    <text evidence="1">Belongs to the short-chain dehydrogenases/reductases (SDR) family.</text>
</comment>
<dbReference type="InterPro" id="IPR020904">
    <property type="entry name" value="Sc_DH/Rdtase_CS"/>
</dbReference>
<proteinExistence type="inferred from homology"/>
<organism evidence="4 5">
    <name type="scientific">Dactylosporangium vinaceum</name>
    <dbReference type="NCBI Taxonomy" id="53362"/>
    <lineage>
        <taxon>Bacteria</taxon>
        <taxon>Bacillati</taxon>
        <taxon>Actinomycetota</taxon>
        <taxon>Actinomycetes</taxon>
        <taxon>Micromonosporales</taxon>
        <taxon>Micromonosporaceae</taxon>
        <taxon>Dactylosporangium</taxon>
    </lineage>
</organism>
<sequence length="245" mass="25446">MAARRVLITGAARGIGAAVARAFAAAGDTVAVHRRTPAEPDRPDDLLGGGHTVVAGDLADPEAVRTLVDRAAEALGGLDVVVNNAAVYIEHRILDVSYEQWQRAWHDTLAVDLLAPANVSWCAVRHLGRGGRIINVSSRGAYRGEPDHPAYGAAKAALNSMTQSLARALAPKGIAVSAVAPGFVATDLVADLLASPEGDAIRAQSPFNRVATPEEVAAAVLHLASPQAEWSSGAVLDLNGASYFR</sequence>
<dbReference type="PANTHER" id="PTHR43639:SF1">
    <property type="entry name" value="SHORT-CHAIN DEHYDROGENASE_REDUCTASE FAMILY PROTEIN"/>
    <property type="match status" value="1"/>
</dbReference>
<accession>A0ABV5M7Z2</accession>
<dbReference type="EMBL" id="JBHMCA010000031">
    <property type="protein sequence ID" value="MFB9444843.1"/>
    <property type="molecule type" value="Genomic_DNA"/>
</dbReference>
<dbReference type="InterPro" id="IPR002347">
    <property type="entry name" value="SDR_fam"/>
</dbReference>
<evidence type="ECO:0000259" key="3">
    <source>
        <dbReference type="SMART" id="SM00822"/>
    </source>
</evidence>
<protein>
    <submittedName>
        <fullName evidence="4">SDR family NAD(P)-dependent oxidoreductase</fullName>
        <ecNumber evidence="4">1.1.1.-</ecNumber>
    </submittedName>
</protein>
<dbReference type="EC" id="1.1.1.-" evidence="4"/>
<comment type="caution">
    <text evidence="4">The sequence shown here is derived from an EMBL/GenBank/DDBJ whole genome shotgun (WGS) entry which is preliminary data.</text>
</comment>
<dbReference type="CDD" id="cd05233">
    <property type="entry name" value="SDR_c"/>
    <property type="match status" value="1"/>
</dbReference>
<evidence type="ECO:0000313" key="5">
    <source>
        <dbReference type="Proteomes" id="UP001589608"/>
    </source>
</evidence>
<dbReference type="PROSITE" id="PS00061">
    <property type="entry name" value="ADH_SHORT"/>
    <property type="match status" value="1"/>
</dbReference>
<keyword evidence="5" id="KW-1185">Reference proteome</keyword>
<dbReference type="Proteomes" id="UP001589608">
    <property type="component" value="Unassembled WGS sequence"/>
</dbReference>
<dbReference type="InterPro" id="IPR036291">
    <property type="entry name" value="NAD(P)-bd_dom_sf"/>
</dbReference>
<evidence type="ECO:0000313" key="4">
    <source>
        <dbReference type="EMBL" id="MFB9444843.1"/>
    </source>
</evidence>